<dbReference type="SUPFAM" id="SSF54897">
    <property type="entry name" value="Protease propeptides/inhibitors"/>
    <property type="match status" value="1"/>
</dbReference>
<proteinExistence type="inferred from homology"/>
<dbReference type="Gene3D" id="3.30.70.80">
    <property type="entry name" value="Peptidase S8 propeptide/proteinase inhibitor I9"/>
    <property type="match status" value="1"/>
</dbReference>
<dbReference type="GO" id="GO:0004252">
    <property type="term" value="F:serine-type endopeptidase activity"/>
    <property type="evidence" value="ECO:0007669"/>
    <property type="project" value="UniProtKB-UniRule"/>
</dbReference>
<dbReference type="InterPro" id="IPR023828">
    <property type="entry name" value="Peptidase_S8_Ser-AS"/>
</dbReference>
<feature type="chain" id="PRO_5039003309" evidence="8">
    <location>
        <begin position="44"/>
        <end position="425"/>
    </location>
</feature>
<dbReference type="PANTHER" id="PTHR43806">
    <property type="entry name" value="PEPTIDASE S8"/>
    <property type="match status" value="1"/>
</dbReference>
<name>A0A2M8M0D1_9ACTN</name>
<dbReference type="InterPro" id="IPR050131">
    <property type="entry name" value="Peptidase_S8_subtilisin-like"/>
</dbReference>
<dbReference type="PRINTS" id="PR00723">
    <property type="entry name" value="SUBTILISIN"/>
</dbReference>
<dbReference type="PROSITE" id="PS00137">
    <property type="entry name" value="SUBTILASE_HIS"/>
    <property type="match status" value="1"/>
</dbReference>
<feature type="domain" description="Peptidase S8/S53" evidence="9">
    <location>
        <begin position="180"/>
        <end position="405"/>
    </location>
</feature>
<dbReference type="CDD" id="cd04077">
    <property type="entry name" value="Peptidases_S8_PCSK9_ProteinaseK_like"/>
    <property type="match status" value="1"/>
</dbReference>
<dbReference type="Pfam" id="PF00082">
    <property type="entry name" value="Peptidase_S8"/>
    <property type="match status" value="1"/>
</dbReference>
<dbReference type="InterPro" id="IPR023827">
    <property type="entry name" value="Peptidase_S8_Asp-AS"/>
</dbReference>
<feature type="signal peptide" evidence="8">
    <location>
        <begin position="1"/>
        <end position="43"/>
    </location>
</feature>
<feature type="region of interest" description="Disordered" evidence="7">
    <location>
        <begin position="406"/>
        <end position="425"/>
    </location>
</feature>
<evidence type="ECO:0000256" key="3">
    <source>
        <dbReference type="ARBA" id="ARBA00022801"/>
    </source>
</evidence>
<dbReference type="InterPro" id="IPR037045">
    <property type="entry name" value="S8pro/Inhibitor_I9_sf"/>
</dbReference>
<dbReference type="Gene3D" id="3.40.50.200">
    <property type="entry name" value="Peptidase S8/S53 domain"/>
    <property type="match status" value="1"/>
</dbReference>
<evidence type="ECO:0000256" key="8">
    <source>
        <dbReference type="SAM" id="SignalP"/>
    </source>
</evidence>
<dbReference type="PROSITE" id="PS00138">
    <property type="entry name" value="SUBTILASE_SER"/>
    <property type="match status" value="1"/>
</dbReference>
<feature type="active site" description="Charge relay system" evidence="5">
    <location>
        <position position="371"/>
    </location>
</feature>
<dbReference type="FunFam" id="3.40.50.200:FF:000014">
    <property type="entry name" value="Proteinase K"/>
    <property type="match status" value="1"/>
</dbReference>
<dbReference type="PANTHER" id="PTHR43806:SF11">
    <property type="entry name" value="CEREVISIN-RELATED"/>
    <property type="match status" value="1"/>
</dbReference>
<keyword evidence="2 5" id="KW-0645">Protease</keyword>
<accession>A0A2M8M0D1</accession>
<dbReference type="InterPro" id="IPR010259">
    <property type="entry name" value="S8pro/Inhibitor_I9"/>
</dbReference>
<dbReference type="GO" id="GO:0006508">
    <property type="term" value="P:proteolysis"/>
    <property type="evidence" value="ECO:0007669"/>
    <property type="project" value="UniProtKB-KW"/>
</dbReference>
<feature type="active site" description="Charge relay system" evidence="5">
    <location>
        <position position="219"/>
    </location>
</feature>
<feature type="region of interest" description="Disordered" evidence="7">
    <location>
        <begin position="1"/>
        <end position="23"/>
    </location>
</feature>
<keyword evidence="8" id="KW-0732">Signal</keyword>
<evidence type="ECO:0000256" key="1">
    <source>
        <dbReference type="ARBA" id="ARBA00011073"/>
    </source>
</evidence>
<evidence type="ECO:0000313" key="11">
    <source>
        <dbReference type="EMBL" id="PJE97662.1"/>
    </source>
</evidence>
<dbReference type="InterPro" id="IPR022398">
    <property type="entry name" value="Peptidase_S8_His-AS"/>
</dbReference>
<keyword evidence="3 5" id="KW-0378">Hydrolase</keyword>
<dbReference type="Pfam" id="PF05922">
    <property type="entry name" value="Inhibitor_I9"/>
    <property type="match status" value="1"/>
</dbReference>
<evidence type="ECO:0000256" key="5">
    <source>
        <dbReference type="PROSITE-ProRule" id="PRU01240"/>
    </source>
</evidence>
<dbReference type="InterPro" id="IPR000209">
    <property type="entry name" value="Peptidase_S8/S53_dom"/>
</dbReference>
<dbReference type="PROSITE" id="PS00136">
    <property type="entry name" value="SUBTILASE_ASP"/>
    <property type="match status" value="1"/>
</dbReference>
<sequence>MRNRPGSKRRQKDSHVKKPKRPRIALGAAVAALVLTGATAATAGAAAPDPGSAPLGTVRGAEAPDTVDGEYIVVLKDSGSRARQLRAAEGVRDKAEELTDTFGGRPDRTFDSALKGFSLKATEKQARRLAADPAVAYVEANRVERGDDVQTDPSWGLDRIDQRDLPLDASYTYRGTASNVTAYVVDSGINISHEDFGGRASYGYNFVDGNRTAEDCHGHGTHVAGILGSGTYGVAKGVKLVAVKVLNCNNAGTTAALLAGYDWVAENAVRPAVVNVSVGGSPSDAKSAMIRKLVGAGLTIAASAGNKGTDACAQSPALEESVITVAATARDDSKPSWSNHGTCVDVFAPGASVPSLGIDSDTAVKTMSGTSMSAPHATGVAALYVAEHPEATPAQVSRALLTGATGDRVTGAGAGSPNRLLHSGE</sequence>
<gene>
    <name evidence="11" type="ORF">CUT44_11010</name>
</gene>
<dbReference type="AlphaFoldDB" id="A0A2M8M0D1"/>
<comment type="caution">
    <text evidence="11">The sequence shown here is derived from an EMBL/GenBank/DDBJ whole genome shotgun (WGS) entry which is preliminary data.</text>
</comment>
<dbReference type="Proteomes" id="UP000230407">
    <property type="component" value="Unassembled WGS sequence"/>
</dbReference>
<dbReference type="PROSITE" id="PS51892">
    <property type="entry name" value="SUBTILASE"/>
    <property type="match status" value="1"/>
</dbReference>
<keyword evidence="12" id="KW-1185">Reference proteome</keyword>
<dbReference type="SUPFAM" id="SSF52743">
    <property type="entry name" value="Subtilisin-like"/>
    <property type="match status" value="1"/>
</dbReference>
<evidence type="ECO:0000256" key="2">
    <source>
        <dbReference type="ARBA" id="ARBA00022670"/>
    </source>
</evidence>
<protein>
    <submittedName>
        <fullName evidence="11">Serine protease</fullName>
    </submittedName>
</protein>
<feature type="active site" description="Charge relay system" evidence="5">
    <location>
        <position position="186"/>
    </location>
</feature>
<evidence type="ECO:0000313" key="12">
    <source>
        <dbReference type="Proteomes" id="UP000230407"/>
    </source>
</evidence>
<evidence type="ECO:0000256" key="6">
    <source>
        <dbReference type="RuleBase" id="RU003355"/>
    </source>
</evidence>
<evidence type="ECO:0000259" key="10">
    <source>
        <dbReference type="Pfam" id="PF05922"/>
    </source>
</evidence>
<evidence type="ECO:0000256" key="7">
    <source>
        <dbReference type="SAM" id="MobiDB-lite"/>
    </source>
</evidence>
<keyword evidence="4 5" id="KW-0720">Serine protease</keyword>
<dbReference type="GO" id="GO:0005615">
    <property type="term" value="C:extracellular space"/>
    <property type="evidence" value="ECO:0007669"/>
    <property type="project" value="TreeGrafter"/>
</dbReference>
<feature type="domain" description="Inhibitor I9" evidence="10">
    <location>
        <begin position="71"/>
        <end position="142"/>
    </location>
</feature>
<dbReference type="EMBL" id="PGGW01000039">
    <property type="protein sequence ID" value="PJE97662.1"/>
    <property type="molecule type" value="Genomic_DNA"/>
</dbReference>
<evidence type="ECO:0000259" key="9">
    <source>
        <dbReference type="Pfam" id="PF00082"/>
    </source>
</evidence>
<dbReference type="InterPro" id="IPR015500">
    <property type="entry name" value="Peptidase_S8_subtilisin-rel"/>
</dbReference>
<reference evidence="11 12" key="1">
    <citation type="submission" date="2017-11" db="EMBL/GenBank/DDBJ databases">
        <title>Streptomyces carmine sp. nov., a novel actinomycete isolated from Sophora alopecuroides in Xinjiang, China.</title>
        <authorList>
            <person name="Wang Y."/>
            <person name="Luo X."/>
            <person name="Wan C."/>
            <person name="Zhang L."/>
        </authorList>
    </citation>
    <scope>NUCLEOTIDE SEQUENCE [LARGE SCALE GENOMIC DNA]</scope>
    <source>
        <strain evidence="11 12">TRM SA0054</strain>
    </source>
</reference>
<dbReference type="InterPro" id="IPR034193">
    <property type="entry name" value="PCSK9_ProteinaseK-like"/>
</dbReference>
<dbReference type="InterPro" id="IPR036852">
    <property type="entry name" value="Peptidase_S8/S53_dom_sf"/>
</dbReference>
<comment type="similarity">
    <text evidence="1 5 6">Belongs to the peptidase S8 family.</text>
</comment>
<evidence type="ECO:0000256" key="4">
    <source>
        <dbReference type="ARBA" id="ARBA00022825"/>
    </source>
</evidence>
<organism evidence="11 12">
    <name type="scientific">Streptomyces carminius</name>
    <dbReference type="NCBI Taxonomy" id="2665496"/>
    <lineage>
        <taxon>Bacteria</taxon>
        <taxon>Bacillati</taxon>
        <taxon>Actinomycetota</taxon>
        <taxon>Actinomycetes</taxon>
        <taxon>Kitasatosporales</taxon>
        <taxon>Streptomycetaceae</taxon>
        <taxon>Streptomyces</taxon>
    </lineage>
</organism>